<dbReference type="EMBL" id="CP033219">
    <property type="protein sequence ID" value="AZV80359.1"/>
    <property type="molecule type" value="Genomic_DNA"/>
</dbReference>
<accession>A0A3T0N8N4</accession>
<dbReference type="InterPro" id="IPR000119">
    <property type="entry name" value="Hist_DNA-bd"/>
</dbReference>
<sequence>MRKKELIDLVVERSGIKKKDAKPVVEAMLAVLGEAVGRGRELNMQPLGKLRINRSIERSNGRIVVCKLRQSTATTENSTAADNTTVGPIVEDGAGFP</sequence>
<proteinExistence type="inferred from homology"/>
<gene>
    <name evidence="4" type="ORF">EBB79_07060</name>
</gene>
<dbReference type="Proteomes" id="UP000283063">
    <property type="component" value="Chromosome"/>
</dbReference>
<reference evidence="4 5" key="1">
    <citation type="submission" date="2018-10" db="EMBL/GenBank/DDBJ databases">
        <title>Parasedimentitalea marina sp. nov., a psychrophilic bacterium isolated from deep seawater of the New Britain Trench.</title>
        <authorList>
            <person name="Cao J."/>
        </authorList>
    </citation>
    <scope>NUCLEOTIDE SEQUENCE [LARGE SCALE GENOMIC DNA]</scope>
    <source>
        <strain evidence="4 5">W43</strain>
    </source>
</reference>
<feature type="compositionally biased region" description="Polar residues" evidence="3">
    <location>
        <begin position="73"/>
        <end position="86"/>
    </location>
</feature>
<evidence type="ECO:0000256" key="2">
    <source>
        <dbReference type="ARBA" id="ARBA00023125"/>
    </source>
</evidence>
<evidence type="ECO:0000313" key="4">
    <source>
        <dbReference type="EMBL" id="AZV80359.1"/>
    </source>
</evidence>
<dbReference type="InterPro" id="IPR010992">
    <property type="entry name" value="IHF-like_DNA-bd_dom_sf"/>
</dbReference>
<comment type="similarity">
    <text evidence="1">Belongs to the bacterial histone-like protein family.</text>
</comment>
<evidence type="ECO:0000313" key="5">
    <source>
        <dbReference type="Proteomes" id="UP000283063"/>
    </source>
</evidence>
<organism evidence="4 5">
    <name type="scientific">Parasedimentitalea marina</name>
    <dbReference type="NCBI Taxonomy" id="2483033"/>
    <lineage>
        <taxon>Bacteria</taxon>
        <taxon>Pseudomonadati</taxon>
        <taxon>Pseudomonadota</taxon>
        <taxon>Alphaproteobacteria</taxon>
        <taxon>Rhodobacterales</taxon>
        <taxon>Paracoccaceae</taxon>
        <taxon>Parasedimentitalea</taxon>
    </lineage>
</organism>
<feature type="region of interest" description="Disordered" evidence="3">
    <location>
        <begin position="73"/>
        <end position="97"/>
    </location>
</feature>
<dbReference type="GO" id="GO:0003677">
    <property type="term" value="F:DNA binding"/>
    <property type="evidence" value="ECO:0007669"/>
    <property type="project" value="UniProtKB-KW"/>
</dbReference>
<evidence type="ECO:0000256" key="1">
    <source>
        <dbReference type="ARBA" id="ARBA00010529"/>
    </source>
</evidence>
<evidence type="ECO:0000256" key="3">
    <source>
        <dbReference type="SAM" id="MobiDB-lite"/>
    </source>
</evidence>
<protein>
    <submittedName>
        <fullName evidence="4">DNA-binding protein</fullName>
    </submittedName>
</protein>
<keyword evidence="2 4" id="KW-0238">DNA-binding</keyword>
<dbReference type="KEGG" id="sedi:EBB79_07060"/>
<dbReference type="GO" id="GO:0030527">
    <property type="term" value="F:structural constituent of chromatin"/>
    <property type="evidence" value="ECO:0007669"/>
    <property type="project" value="InterPro"/>
</dbReference>
<dbReference type="Pfam" id="PF00216">
    <property type="entry name" value="Bac_DNA_binding"/>
    <property type="match status" value="1"/>
</dbReference>
<dbReference type="Gene3D" id="4.10.520.10">
    <property type="entry name" value="IHF-like DNA-binding proteins"/>
    <property type="match status" value="1"/>
</dbReference>
<name>A0A3T0N8N4_9RHOB</name>
<dbReference type="AlphaFoldDB" id="A0A3T0N8N4"/>
<dbReference type="SUPFAM" id="SSF47729">
    <property type="entry name" value="IHF-like DNA-binding proteins"/>
    <property type="match status" value="1"/>
</dbReference>
<dbReference type="OrthoDB" id="7873378at2"/>
<keyword evidence="5" id="KW-1185">Reference proteome</keyword>